<dbReference type="EMBL" id="JAXQNO010000002">
    <property type="protein sequence ID" value="KAK4802437.1"/>
    <property type="molecule type" value="Genomic_DNA"/>
</dbReference>
<accession>A0AAN7MCE0</accession>
<comment type="caution">
    <text evidence="2">The sequence shown here is derived from an EMBL/GenBank/DDBJ whole genome shotgun (WGS) entry which is preliminary data.</text>
</comment>
<keyword evidence="3" id="KW-1185">Reference proteome</keyword>
<feature type="region of interest" description="Disordered" evidence="1">
    <location>
        <begin position="65"/>
        <end position="86"/>
    </location>
</feature>
<dbReference type="PANTHER" id="PTHR31809">
    <property type="entry name" value="BUD13 HOMOLOG"/>
    <property type="match status" value="1"/>
</dbReference>
<name>A0AAN7MCE0_TRANT</name>
<dbReference type="GO" id="GO:0000398">
    <property type="term" value="P:mRNA splicing, via spliceosome"/>
    <property type="evidence" value="ECO:0007669"/>
    <property type="project" value="TreeGrafter"/>
</dbReference>
<proteinExistence type="predicted"/>
<evidence type="ECO:0000256" key="1">
    <source>
        <dbReference type="SAM" id="MobiDB-lite"/>
    </source>
</evidence>
<dbReference type="GO" id="GO:0070274">
    <property type="term" value="C:RES complex"/>
    <property type="evidence" value="ECO:0007669"/>
    <property type="project" value="TreeGrafter"/>
</dbReference>
<evidence type="ECO:0000313" key="3">
    <source>
        <dbReference type="Proteomes" id="UP001346149"/>
    </source>
</evidence>
<gene>
    <name evidence="2" type="ORF">SAY86_000640</name>
</gene>
<dbReference type="GO" id="GO:0005684">
    <property type="term" value="C:U2-type spliceosomal complex"/>
    <property type="evidence" value="ECO:0007669"/>
    <property type="project" value="TreeGrafter"/>
</dbReference>
<evidence type="ECO:0000313" key="2">
    <source>
        <dbReference type="EMBL" id="KAK4802437.1"/>
    </source>
</evidence>
<dbReference type="InterPro" id="IPR051112">
    <property type="entry name" value="CWC26_splicing_factor"/>
</dbReference>
<sequence>MMMIQLVNFQFYEDPVWQKPVNFAEEENDDDSADEAKPQIVEDVEEKRMRRLEQLRMRRPFHSLAEDGSGWVSLPPKPQDSVTQGP</sequence>
<organism evidence="2 3">
    <name type="scientific">Trapa natans</name>
    <name type="common">Water chestnut</name>
    <dbReference type="NCBI Taxonomy" id="22666"/>
    <lineage>
        <taxon>Eukaryota</taxon>
        <taxon>Viridiplantae</taxon>
        <taxon>Streptophyta</taxon>
        <taxon>Embryophyta</taxon>
        <taxon>Tracheophyta</taxon>
        <taxon>Spermatophyta</taxon>
        <taxon>Magnoliopsida</taxon>
        <taxon>eudicotyledons</taxon>
        <taxon>Gunneridae</taxon>
        <taxon>Pentapetalae</taxon>
        <taxon>rosids</taxon>
        <taxon>malvids</taxon>
        <taxon>Myrtales</taxon>
        <taxon>Lythraceae</taxon>
        <taxon>Trapa</taxon>
    </lineage>
</organism>
<dbReference type="PANTHER" id="PTHR31809:SF0">
    <property type="entry name" value="BUD13 HOMOLOG"/>
    <property type="match status" value="1"/>
</dbReference>
<protein>
    <submittedName>
        <fullName evidence="2">Uncharacterized protein</fullName>
    </submittedName>
</protein>
<dbReference type="AlphaFoldDB" id="A0AAN7MCE0"/>
<reference evidence="2 3" key="1">
    <citation type="journal article" date="2023" name="Hortic Res">
        <title>Pangenome of water caltrop reveals structural variations and asymmetric subgenome divergence after allopolyploidization.</title>
        <authorList>
            <person name="Zhang X."/>
            <person name="Chen Y."/>
            <person name="Wang L."/>
            <person name="Yuan Y."/>
            <person name="Fang M."/>
            <person name="Shi L."/>
            <person name="Lu R."/>
            <person name="Comes H.P."/>
            <person name="Ma Y."/>
            <person name="Chen Y."/>
            <person name="Huang G."/>
            <person name="Zhou Y."/>
            <person name="Zheng Z."/>
            <person name="Qiu Y."/>
        </authorList>
    </citation>
    <scope>NUCLEOTIDE SEQUENCE [LARGE SCALE GENOMIC DNA]</scope>
    <source>
        <strain evidence="2">F231</strain>
    </source>
</reference>
<dbReference type="GO" id="GO:0003723">
    <property type="term" value="F:RNA binding"/>
    <property type="evidence" value="ECO:0007669"/>
    <property type="project" value="TreeGrafter"/>
</dbReference>
<dbReference type="Proteomes" id="UP001346149">
    <property type="component" value="Unassembled WGS sequence"/>
</dbReference>